<evidence type="ECO:0000313" key="2">
    <source>
        <dbReference type="EMBL" id="CAE7613980.1"/>
    </source>
</evidence>
<comment type="caution">
    <text evidence="2">The sequence shown here is derived from an EMBL/GenBank/DDBJ whole genome shotgun (WGS) entry which is preliminary data.</text>
</comment>
<feature type="region of interest" description="Disordered" evidence="1">
    <location>
        <begin position="57"/>
        <end position="81"/>
    </location>
</feature>
<reference evidence="2" key="1">
    <citation type="submission" date="2021-02" db="EMBL/GenBank/DDBJ databases">
        <authorList>
            <person name="Dougan E. K."/>
            <person name="Rhodes N."/>
            <person name="Thang M."/>
            <person name="Chan C."/>
        </authorList>
    </citation>
    <scope>NUCLEOTIDE SEQUENCE</scope>
</reference>
<evidence type="ECO:0000313" key="3">
    <source>
        <dbReference type="Proteomes" id="UP000604046"/>
    </source>
</evidence>
<feature type="region of interest" description="Disordered" evidence="1">
    <location>
        <begin position="1"/>
        <end position="34"/>
    </location>
</feature>
<dbReference type="EMBL" id="CAJNDS010002836">
    <property type="protein sequence ID" value="CAE7613980.1"/>
    <property type="molecule type" value="Genomic_DNA"/>
</dbReference>
<gene>
    <name evidence="2" type="ORF">SNAT2548_LOCUS34907</name>
</gene>
<dbReference type="AlphaFoldDB" id="A0A812VC27"/>
<name>A0A812VC27_9DINO</name>
<accession>A0A812VC27</accession>
<sequence>MQGLMSGKQQATRSPRRMARRRFPHFGTGGSPTSLCLTRQSWARTSRWWRRTLFTTGAPAASRSPSPGVIKPAARTRSFIP</sequence>
<evidence type="ECO:0000256" key="1">
    <source>
        <dbReference type="SAM" id="MobiDB-lite"/>
    </source>
</evidence>
<keyword evidence="3" id="KW-1185">Reference proteome</keyword>
<organism evidence="2 3">
    <name type="scientific">Symbiodinium natans</name>
    <dbReference type="NCBI Taxonomy" id="878477"/>
    <lineage>
        <taxon>Eukaryota</taxon>
        <taxon>Sar</taxon>
        <taxon>Alveolata</taxon>
        <taxon>Dinophyceae</taxon>
        <taxon>Suessiales</taxon>
        <taxon>Symbiodiniaceae</taxon>
        <taxon>Symbiodinium</taxon>
    </lineage>
</organism>
<feature type="compositionally biased region" description="Basic residues" evidence="1">
    <location>
        <begin position="14"/>
        <end position="24"/>
    </location>
</feature>
<proteinExistence type="predicted"/>
<dbReference type="Proteomes" id="UP000604046">
    <property type="component" value="Unassembled WGS sequence"/>
</dbReference>
<protein>
    <submittedName>
        <fullName evidence="2">Uncharacterized protein</fullName>
    </submittedName>
</protein>